<evidence type="ECO:0000256" key="7">
    <source>
        <dbReference type="ARBA" id="ARBA00022909"/>
    </source>
</evidence>
<dbReference type="Pfam" id="PF01288">
    <property type="entry name" value="HPPK"/>
    <property type="match status" value="1"/>
</dbReference>
<keyword evidence="7" id="KW-0289">Folate biosynthesis</keyword>
<gene>
    <name evidence="9" type="ORF">SAMN06265218_106225</name>
</gene>
<organism evidence="9 10">
    <name type="scientific">Fodinibius sediminis</name>
    <dbReference type="NCBI Taxonomy" id="1214077"/>
    <lineage>
        <taxon>Bacteria</taxon>
        <taxon>Pseudomonadati</taxon>
        <taxon>Balneolota</taxon>
        <taxon>Balneolia</taxon>
        <taxon>Balneolales</taxon>
        <taxon>Balneolaceae</taxon>
        <taxon>Fodinibius</taxon>
    </lineage>
</organism>
<dbReference type="PANTHER" id="PTHR43071">
    <property type="entry name" value="2-AMINO-4-HYDROXY-6-HYDROXYMETHYLDIHYDROPTERIDINE PYROPHOSPHOKINASE"/>
    <property type="match status" value="1"/>
</dbReference>
<dbReference type="AlphaFoldDB" id="A0A521CMM3"/>
<protein>
    <recommendedName>
        <fullName evidence="2">2-amino-4-hydroxy-6-hydroxymethyldihydropteridine diphosphokinase</fullName>
        <ecNumber evidence="2">2.7.6.3</ecNumber>
    </recommendedName>
</protein>
<reference evidence="9 10" key="1">
    <citation type="submission" date="2017-05" db="EMBL/GenBank/DDBJ databases">
        <authorList>
            <person name="Varghese N."/>
            <person name="Submissions S."/>
        </authorList>
    </citation>
    <scope>NUCLEOTIDE SEQUENCE [LARGE SCALE GENOMIC DNA]</scope>
    <source>
        <strain evidence="9 10">DSM 21194</strain>
    </source>
</reference>
<accession>A0A521CMM3</accession>
<dbReference type="EMBL" id="FXTH01000006">
    <property type="protein sequence ID" value="SMO60692.1"/>
    <property type="molecule type" value="Genomic_DNA"/>
</dbReference>
<keyword evidence="3" id="KW-0808">Transferase</keyword>
<sequence length="162" mass="18545">MATVVVAVGSNIGDRRQHLADAKRYLSALSDAPLRASSIYITEPIGPSSRDFFNAVVALSTAEKPEPLIKKFKSFEAEHGRSPDHTRWSPRTIDLDIISYDDLVIQTDTLIIPHPEYHRRLFVLEPLQELFPEWQDPRTGQPVERLLMQASPMRIKKTDLRW</sequence>
<dbReference type="InterPro" id="IPR035907">
    <property type="entry name" value="Hppk_sf"/>
</dbReference>
<dbReference type="EC" id="2.7.6.3" evidence="2"/>
<dbReference type="InterPro" id="IPR000550">
    <property type="entry name" value="Hppk"/>
</dbReference>
<dbReference type="OrthoDB" id="9808041at2"/>
<dbReference type="CDD" id="cd00483">
    <property type="entry name" value="HPPK"/>
    <property type="match status" value="1"/>
</dbReference>
<dbReference type="Proteomes" id="UP000317593">
    <property type="component" value="Unassembled WGS sequence"/>
</dbReference>
<keyword evidence="10" id="KW-1185">Reference proteome</keyword>
<proteinExistence type="predicted"/>
<comment type="pathway">
    <text evidence="1">Cofactor biosynthesis; tetrahydrofolate biosynthesis; 2-amino-4-hydroxy-6-hydroxymethyl-7,8-dihydropteridine diphosphate from 7,8-dihydroneopterin triphosphate: step 4/4.</text>
</comment>
<evidence type="ECO:0000256" key="3">
    <source>
        <dbReference type="ARBA" id="ARBA00022679"/>
    </source>
</evidence>
<dbReference type="SUPFAM" id="SSF55083">
    <property type="entry name" value="6-hydroxymethyl-7,8-dihydropterin pyrophosphokinase, HPPK"/>
    <property type="match status" value="1"/>
</dbReference>
<dbReference type="UniPathway" id="UPA00077">
    <property type="reaction ID" value="UER00155"/>
</dbReference>
<dbReference type="GO" id="GO:0005524">
    <property type="term" value="F:ATP binding"/>
    <property type="evidence" value="ECO:0007669"/>
    <property type="project" value="UniProtKB-KW"/>
</dbReference>
<keyword evidence="6" id="KW-0067">ATP-binding</keyword>
<dbReference type="Gene3D" id="3.30.70.560">
    <property type="entry name" value="7,8-Dihydro-6-hydroxymethylpterin-pyrophosphokinase HPPK"/>
    <property type="match status" value="1"/>
</dbReference>
<dbReference type="NCBIfam" id="TIGR01498">
    <property type="entry name" value="folK"/>
    <property type="match status" value="1"/>
</dbReference>
<name>A0A521CMM3_9BACT</name>
<evidence type="ECO:0000313" key="9">
    <source>
        <dbReference type="EMBL" id="SMO60692.1"/>
    </source>
</evidence>
<dbReference type="PANTHER" id="PTHR43071:SF2">
    <property type="entry name" value="2-AMINO-4-HYDROXY-6-HYDROXYMETHYLDIHYDROPTERIDINE PYROPHOSPHOKINASE"/>
    <property type="match status" value="1"/>
</dbReference>
<keyword evidence="5 9" id="KW-0418">Kinase</keyword>
<dbReference type="GO" id="GO:0046656">
    <property type="term" value="P:folic acid biosynthetic process"/>
    <property type="evidence" value="ECO:0007669"/>
    <property type="project" value="UniProtKB-KW"/>
</dbReference>
<evidence type="ECO:0000256" key="2">
    <source>
        <dbReference type="ARBA" id="ARBA00013253"/>
    </source>
</evidence>
<evidence type="ECO:0000256" key="5">
    <source>
        <dbReference type="ARBA" id="ARBA00022777"/>
    </source>
</evidence>
<evidence type="ECO:0000259" key="8">
    <source>
        <dbReference type="Pfam" id="PF01288"/>
    </source>
</evidence>
<evidence type="ECO:0000313" key="10">
    <source>
        <dbReference type="Proteomes" id="UP000317593"/>
    </source>
</evidence>
<evidence type="ECO:0000256" key="1">
    <source>
        <dbReference type="ARBA" id="ARBA00005051"/>
    </source>
</evidence>
<dbReference type="GO" id="GO:0016301">
    <property type="term" value="F:kinase activity"/>
    <property type="evidence" value="ECO:0007669"/>
    <property type="project" value="UniProtKB-KW"/>
</dbReference>
<dbReference type="GO" id="GO:0003848">
    <property type="term" value="F:2-amino-4-hydroxy-6-hydroxymethyldihydropteridine diphosphokinase activity"/>
    <property type="evidence" value="ECO:0007669"/>
    <property type="project" value="UniProtKB-EC"/>
</dbReference>
<dbReference type="GO" id="GO:0046654">
    <property type="term" value="P:tetrahydrofolate biosynthetic process"/>
    <property type="evidence" value="ECO:0007669"/>
    <property type="project" value="UniProtKB-UniPathway"/>
</dbReference>
<keyword evidence="4" id="KW-0547">Nucleotide-binding</keyword>
<dbReference type="RefSeq" id="WP_142714204.1">
    <property type="nucleotide sequence ID" value="NZ_FXTH01000006.1"/>
</dbReference>
<evidence type="ECO:0000256" key="4">
    <source>
        <dbReference type="ARBA" id="ARBA00022741"/>
    </source>
</evidence>
<feature type="domain" description="7,8-dihydro-6-hydroxymethylpterin-pyrophosphokinase" evidence="8">
    <location>
        <begin position="5"/>
        <end position="131"/>
    </location>
</feature>
<evidence type="ECO:0000256" key="6">
    <source>
        <dbReference type="ARBA" id="ARBA00022840"/>
    </source>
</evidence>